<evidence type="ECO:0000256" key="5">
    <source>
        <dbReference type="ARBA" id="ARBA00022833"/>
    </source>
</evidence>
<keyword evidence="3" id="KW-0479">Metal-binding</keyword>
<dbReference type="Proteomes" id="UP000327118">
    <property type="component" value="Unassembled WGS sequence"/>
</dbReference>
<dbReference type="Pfam" id="PF02102">
    <property type="entry name" value="Peptidase_M35"/>
    <property type="match status" value="1"/>
</dbReference>
<name>A0A5N6Z3K3_9EURO</name>
<gene>
    <name evidence="9" type="ORF">BDV28DRAFT_135551</name>
</gene>
<comment type="cofactor">
    <cofactor evidence="1">
        <name>Zn(2+)</name>
        <dbReference type="ChEBI" id="CHEBI:29105"/>
    </cofactor>
</comment>
<keyword evidence="10" id="KW-1185">Reference proteome</keyword>
<keyword evidence="8" id="KW-1015">Disulfide bond</keyword>
<dbReference type="GO" id="GO:0006508">
    <property type="term" value="P:proteolysis"/>
    <property type="evidence" value="ECO:0007669"/>
    <property type="project" value="UniProtKB-KW"/>
</dbReference>
<keyword evidence="4" id="KW-0378">Hydrolase</keyword>
<dbReference type="EMBL" id="ML739138">
    <property type="protein sequence ID" value="KAE8352225.1"/>
    <property type="molecule type" value="Genomic_DNA"/>
</dbReference>
<evidence type="ECO:0000256" key="3">
    <source>
        <dbReference type="ARBA" id="ARBA00022723"/>
    </source>
</evidence>
<dbReference type="AlphaFoldDB" id="A0A5N6Z3K3"/>
<organism evidence="9 10">
    <name type="scientific">Aspergillus coremiiformis</name>
    <dbReference type="NCBI Taxonomy" id="138285"/>
    <lineage>
        <taxon>Eukaryota</taxon>
        <taxon>Fungi</taxon>
        <taxon>Dikarya</taxon>
        <taxon>Ascomycota</taxon>
        <taxon>Pezizomycotina</taxon>
        <taxon>Eurotiomycetes</taxon>
        <taxon>Eurotiomycetidae</taxon>
        <taxon>Eurotiales</taxon>
        <taxon>Aspergillaceae</taxon>
        <taxon>Aspergillus</taxon>
        <taxon>Aspergillus subgen. Circumdati</taxon>
    </lineage>
</organism>
<protein>
    <submittedName>
        <fullName evidence="9">Deuterolysin metalloprotease family-domain-containing protein</fullName>
    </submittedName>
</protein>
<accession>A0A5N6Z3K3</accession>
<evidence type="ECO:0000313" key="9">
    <source>
        <dbReference type="EMBL" id="KAE8352225.1"/>
    </source>
</evidence>
<dbReference type="InterPro" id="IPR001384">
    <property type="entry name" value="Peptidase_M35"/>
</dbReference>
<evidence type="ECO:0000256" key="2">
    <source>
        <dbReference type="ARBA" id="ARBA00022670"/>
    </source>
</evidence>
<keyword evidence="2 9" id="KW-0645">Protease</keyword>
<keyword evidence="6 9" id="KW-0482">Metalloprotease</keyword>
<dbReference type="OrthoDB" id="412874at2759"/>
<dbReference type="PANTHER" id="PTHR37016:SF3">
    <property type="entry name" value="NEUTRAL PROTEASE 2-RELATED"/>
    <property type="match status" value="1"/>
</dbReference>
<dbReference type="InterPro" id="IPR050414">
    <property type="entry name" value="Fungal_M35_metalloproteases"/>
</dbReference>
<sequence length="161" mass="17415">MPFIPASSLRLPMEDEFDIAATSDLSSGGTITINSNGVVPNVTGYIPFSSNGLFIDVDPDASTVPKTVSFSTVVPRRSTAPVGNSGPFRQLSTAYLSCRRDRHPGGNEATFEYFKLTSSTTRETVIARLNAIAEQAASTSSTYYCIMDTAHSTSWRAPFRF</sequence>
<dbReference type="PANTHER" id="PTHR37016">
    <property type="match status" value="1"/>
</dbReference>
<keyword evidence="5" id="KW-0862">Zinc</keyword>
<dbReference type="GO" id="GO:0046872">
    <property type="term" value="F:metal ion binding"/>
    <property type="evidence" value="ECO:0007669"/>
    <property type="project" value="UniProtKB-KW"/>
</dbReference>
<evidence type="ECO:0000256" key="8">
    <source>
        <dbReference type="ARBA" id="ARBA00023157"/>
    </source>
</evidence>
<reference evidence="10" key="1">
    <citation type="submission" date="2019-04" db="EMBL/GenBank/DDBJ databases">
        <title>Friends and foes A comparative genomics studyof 23 Aspergillus species from section Flavi.</title>
        <authorList>
            <consortium name="DOE Joint Genome Institute"/>
            <person name="Kjaerbolling I."/>
            <person name="Vesth T."/>
            <person name="Frisvad J.C."/>
            <person name="Nybo J.L."/>
            <person name="Theobald S."/>
            <person name="Kildgaard S."/>
            <person name="Isbrandt T."/>
            <person name="Kuo A."/>
            <person name="Sato A."/>
            <person name="Lyhne E.K."/>
            <person name="Kogle M.E."/>
            <person name="Wiebenga A."/>
            <person name="Kun R.S."/>
            <person name="Lubbers R.J."/>
            <person name="Makela M.R."/>
            <person name="Barry K."/>
            <person name="Chovatia M."/>
            <person name="Clum A."/>
            <person name="Daum C."/>
            <person name="Haridas S."/>
            <person name="He G."/>
            <person name="LaButti K."/>
            <person name="Lipzen A."/>
            <person name="Mondo S."/>
            <person name="Riley R."/>
            <person name="Salamov A."/>
            <person name="Simmons B.A."/>
            <person name="Magnuson J.K."/>
            <person name="Henrissat B."/>
            <person name="Mortensen U.H."/>
            <person name="Larsen T.O."/>
            <person name="Devries R.P."/>
            <person name="Grigoriev I.V."/>
            <person name="Machida M."/>
            <person name="Baker S.E."/>
            <person name="Andersen M.R."/>
        </authorList>
    </citation>
    <scope>NUCLEOTIDE SEQUENCE [LARGE SCALE GENOMIC DNA]</scope>
    <source>
        <strain evidence="10">CBS 553.77</strain>
    </source>
</reference>
<evidence type="ECO:0000256" key="7">
    <source>
        <dbReference type="ARBA" id="ARBA00023145"/>
    </source>
</evidence>
<evidence type="ECO:0000256" key="6">
    <source>
        <dbReference type="ARBA" id="ARBA00023049"/>
    </source>
</evidence>
<evidence type="ECO:0000256" key="1">
    <source>
        <dbReference type="ARBA" id="ARBA00001947"/>
    </source>
</evidence>
<keyword evidence="7" id="KW-0865">Zymogen</keyword>
<dbReference type="GO" id="GO:0004222">
    <property type="term" value="F:metalloendopeptidase activity"/>
    <property type="evidence" value="ECO:0007669"/>
    <property type="project" value="InterPro"/>
</dbReference>
<evidence type="ECO:0000256" key="4">
    <source>
        <dbReference type="ARBA" id="ARBA00022801"/>
    </source>
</evidence>
<evidence type="ECO:0000313" key="10">
    <source>
        <dbReference type="Proteomes" id="UP000327118"/>
    </source>
</evidence>
<proteinExistence type="predicted"/>